<evidence type="ECO:0000313" key="3">
    <source>
        <dbReference type="Proteomes" id="UP000821837"/>
    </source>
</evidence>
<protein>
    <submittedName>
        <fullName evidence="2">Uncharacterized protein</fullName>
    </submittedName>
</protein>
<reference evidence="2" key="1">
    <citation type="journal article" date="2020" name="Cell">
        <title>Large-Scale Comparative Analyses of Tick Genomes Elucidate Their Genetic Diversity and Vector Capacities.</title>
        <authorList>
            <consortium name="Tick Genome and Microbiome Consortium (TIGMIC)"/>
            <person name="Jia N."/>
            <person name="Wang J."/>
            <person name="Shi W."/>
            <person name="Du L."/>
            <person name="Sun Y."/>
            <person name="Zhan W."/>
            <person name="Jiang J.F."/>
            <person name="Wang Q."/>
            <person name="Zhang B."/>
            <person name="Ji P."/>
            <person name="Bell-Sakyi L."/>
            <person name="Cui X.M."/>
            <person name="Yuan T.T."/>
            <person name="Jiang B.G."/>
            <person name="Yang W.F."/>
            <person name="Lam T.T."/>
            <person name="Chang Q.C."/>
            <person name="Ding S.J."/>
            <person name="Wang X.J."/>
            <person name="Zhu J.G."/>
            <person name="Ruan X.D."/>
            <person name="Zhao L."/>
            <person name="Wei J.T."/>
            <person name="Ye R.Z."/>
            <person name="Que T.C."/>
            <person name="Du C.H."/>
            <person name="Zhou Y.H."/>
            <person name="Cheng J.X."/>
            <person name="Dai P.F."/>
            <person name="Guo W.B."/>
            <person name="Han X.H."/>
            <person name="Huang E.J."/>
            <person name="Li L.F."/>
            <person name="Wei W."/>
            <person name="Gao Y.C."/>
            <person name="Liu J.Z."/>
            <person name="Shao H.Z."/>
            <person name="Wang X."/>
            <person name="Wang C.C."/>
            <person name="Yang T.C."/>
            <person name="Huo Q.B."/>
            <person name="Li W."/>
            <person name="Chen H.Y."/>
            <person name="Chen S.E."/>
            <person name="Zhou L.G."/>
            <person name="Ni X.B."/>
            <person name="Tian J.H."/>
            <person name="Sheng Y."/>
            <person name="Liu T."/>
            <person name="Pan Y.S."/>
            <person name="Xia L.Y."/>
            <person name="Li J."/>
            <person name="Zhao F."/>
            <person name="Cao W.C."/>
        </authorList>
    </citation>
    <scope>NUCLEOTIDE SEQUENCE</scope>
    <source>
        <strain evidence="2">Rsan-2018</strain>
    </source>
</reference>
<keyword evidence="3" id="KW-1185">Reference proteome</keyword>
<proteinExistence type="predicted"/>
<evidence type="ECO:0000256" key="1">
    <source>
        <dbReference type="SAM" id="MobiDB-lite"/>
    </source>
</evidence>
<dbReference type="EMBL" id="JABSTV010001250">
    <property type="protein sequence ID" value="KAH7956922.1"/>
    <property type="molecule type" value="Genomic_DNA"/>
</dbReference>
<gene>
    <name evidence="2" type="ORF">HPB52_013559</name>
</gene>
<evidence type="ECO:0000313" key="2">
    <source>
        <dbReference type="EMBL" id="KAH7956922.1"/>
    </source>
</evidence>
<dbReference type="AlphaFoldDB" id="A0A9D4PWC4"/>
<feature type="compositionally biased region" description="Acidic residues" evidence="1">
    <location>
        <begin position="11"/>
        <end position="25"/>
    </location>
</feature>
<feature type="region of interest" description="Disordered" evidence="1">
    <location>
        <begin position="1"/>
        <end position="42"/>
    </location>
</feature>
<comment type="caution">
    <text evidence="2">The sequence shown here is derived from an EMBL/GenBank/DDBJ whole genome shotgun (WGS) entry which is preliminary data.</text>
</comment>
<name>A0A9D4PWC4_RHISA</name>
<dbReference type="Proteomes" id="UP000821837">
    <property type="component" value="Unassembled WGS sequence"/>
</dbReference>
<accession>A0A9D4PWC4</accession>
<feature type="compositionally biased region" description="Basic and acidic residues" evidence="1">
    <location>
        <begin position="1"/>
        <end position="10"/>
    </location>
</feature>
<reference evidence="2" key="2">
    <citation type="submission" date="2021-09" db="EMBL/GenBank/DDBJ databases">
        <authorList>
            <person name="Jia N."/>
            <person name="Wang J."/>
            <person name="Shi W."/>
            <person name="Du L."/>
            <person name="Sun Y."/>
            <person name="Zhan W."/>
            <person name="Jiang J."/>
            <person name="Wang Q."/>
            <person name="Zhang B."/>
            <person name="Ji P."/>
            <person name="Sakyi L.B."/>
            <person name="Cui X."/>
            <person name="Yuan T."/>
            <person name="Jiang B."/>
            <person name="Yang W."/>
            <person name="Lam T.T.-Y."/>
            <person name="Chang Q."/>
            <person name="Ding S."/>
            <person name="Wang X."/>
            <person name="Zhu J."/>
            <person name="Ruan X."/>
            <person name="Zhao L."/>
            <person name="Wei J."/>
            <person name="Que T."/>
            <person name="Du C."/>
            <person name="Cheng J."/>
            <person name="Dai P."/>
            <person name="Han X."/>
            <person name="Huang E."/>
            <person name="Gao Y."/>
            <person name="Liu J."/>
            <person name="Shao H."/>
            <person name="Ye R."/>
            <person name="Li L."/>
            <person name="Wei W."/>
            <person name="Wang X."/>
            <person name="Wang C."/>
            <person name="Huo Q."/>
            <person name="Li W."/>
            <person name="Guo W."/>
            <person name="Chen H."/>
            <person name="Chen S."/>
            <person name="Zhou L."/>
            <person name="Zhou L."/>
            <person name="Ni X."/>
            <person name="Tian J."/>
            <person name="Zhou Y."/>
            <person name="Sheng Y."/>
            <person name="Liu T."/>
            <person name="Pan Y."/>
            <person name="Xia L."/>
            <person name="Li J."/>
            <person name="Zhao F."/>
            <person name="Cao W."/>
        </authorList>
    </citation>
    <scope>NUCLEOTIDE SEQUENCE</scope>
    <source>
        <strain evidence="2">Rsan-2018</strain>
        <tissue evidence="2">Larvae</tissue>
    </source>
</reference>
<organism evidence="2 3">
    <name type="scientific">Rhipicephalus sanguineus</name>
    <name type="common">Brown dog tick</name>
    <name type="synonym">Ixodes sanguineus</name>
    <dbReference type="NCBI Taxonomy" id="34632"/>
    <lineage>
        <taxon>Eukaryota</taxon>
        <taxon>Metazoa</taxon>
        <taxon>Ecdysozoa</taxon>
        <taxon>Arthropoda</taxon>
        <taxon>Chelicerata</taxon>
        <taxon>Arachnida</taxon>
        <taxon>Acari</taxon>
        <taxon>Parasitiformes</taxon>
        <taxon>Ixodida</taxon>
        <taxon>Ixodoidea</taxon>
        <taxon>Ixodidae</taxon>
        <taxon>Rhipicephalinae</taxon>
        <taxon>Rhipicephalus</taxon>
        <taxon>Rhipicephalus</taxon>
    </lineage>
</organism>
<sequence>MVSLARRAEREEDETDGSGEQGEEEEIHRKTQRRPASRKGDSFLLFDHAPDKICKETSPATGSDPLLEAVL</sequence>